<keyword evidence="3" id="KW-1185">Reference proteome</keyword>
<feature type="compositionally biased region" description="Low complexity" evidence="1">
    <location>
        <begin position="26"/>
        <end position="42"/>
    </location>
</feature>
<organism evidence="2 3">
    <name type="scientific">Prorocentrum cordatum</name>
    <dbReference type="NCBI Taxonomy" id="2364126"/>
    <lineage>
        <taxon>Eukaryota</taxon>
        <taxon>Sar</taxon>
        <taxon>Alveolata</taxon>
        <taxon>Dinophyceae</taxon>
        <taxon>Prorocentrales</taxon>
        <taxon>Prorocentraceae</taxon>
        <taxon>Prorocentrum</taxon>
    </lineage>
</organism>
<feature type="region of interest" description="Disordered" evidence="1">
    <location>
        <begin position="1"/>
        <end position="72"/>
    </location>
</feature>
<name>A0ABN9VPT0_9DINO</name>
<accession>A0ABN9VPT0</accession>
<feature type="region of interest" description="Disordered" evidence="1">
    <location>
        <begin position="161"/>
        <end position="197"/>
    </location>
</feature>
<protein>
    <submittedName>
        <fullName evidence="2">Uncharacterized protein</fullName>
    </submittedName>
</protein>
<proteinExistence type="predicted"/>
<evidence type="ECO:0000313" key="2">
    <source>
        <dbReference type="EMBL" id="CAK0875430.1"/>
    </source>
</evidence>
<comment type="caution">
    <text evidence="2">The sequence shown here is derived from an EMBL/GenBank/DDBJ whole genome shotgun (WGS) entry which is preliminary data.</text>
</comment>
<feature type="non-terminal residue" evidence="2">
    <location>
        <position position="1"/>
    </location>
</feature>
<reference evidence="2" key="1">
    <citation type="submission" date="2023-10" db="EMBL/GenBank/DDBJ databases">
        <authorList>
            <person name="Chen Y."/>
            <person name="Shah S."/>
            <person name="Dougan E. K."/>
            <person name="Thang M."/>
            <person name="Chan C."/>
        </authorList>
    </citation>
    <scope>NUCLEOTIDE SEQUENCE [LARGE SCALE GENOMIC DNA]</scope>
</reference>
<feature type="compositionally biased region" description="Pro residues" evidence="1">
    <location>
        <begin position="14"/>
        <end position="25"/>
    </location>
</feature>
<sequence>GWLPRPRSRGIIPSPSPSPSPPPRTPATRAWIRASPATSRGSSARRRSPEDAPSMSPLRSSDDDDDPDGVDVRTAEVDAAVVPQRHATATVSIHGLSGPDRTYPEYMLRPLTERHRAPSRRIWTLFGRDEGHVLEDLDGPRGIEAPTMPPQMAMAGPRSYIFGFSPQPSTRGEPESEPQLSAGRMNGGDAYDSVIEV</sequence>
<evidence type="ECO:0000256" key="1">
    <source>
        <dbReference type="SAM" id="MobiDB-lite"/>
    </source>
</evidence>
<dbReference type="Proteomes" id="UP001189429">
    <property type="component" value="Unassembled WGS sequence"/>
</dbReference>
<gene>
    <name evidence="2" type="ORF">PCOR1329_LOCUS60106</name>
</gene>
<dbReference type="EMBL" id="CAUYUJ010017511">
    <property type="protein sequence ID" value="CAK0875430.1"/>
    <property type="molecule type" value="Genomic_DNA"/>
</dbReference>
<evidence type="ECO:0000313" key="3">
    <source>
        <dbReference type="Proteomes" id="UP001189429"/>
    </source>
</evidence>